<dbReference type="GO" id="GO:0005634">
    <property type="term" value="C:nucleus"/>
    <property type="evidence" value="ECO:0007669"/>
    <property type="project" value="UniProtKB-SubCell"/>
</dbReference>
<dbReference type="GO" id="GO:0043565">
    <property type="term" value="F:sequence-specific DNA binding"/>
    <property type="evidence" value="ECO:0007669"/>
    <property type="project" value="InterPro"/>
</dbReference>
<evidence type="ECO:0000313" key="7">
    <source>
        <dbReference type="EMBL" id="CAB9525691.1"/>
    </source>
</evidence>
<dbReference type="OrthoDB" id="60033at2759"/>
<sequence>MAHQNATTAPPHPCSSTWPSPLAMAPPHVPVVPAPALQRSYQIPGYNDFAEVRLDMEDESIASLLAATPLQLAQRCKSSDLVFPQKIHMLLTASERDPELQSIVSWKVHGRAFAVHDRKRFLKEVLPEWFLQSRFESFQRQLNLYGFKRITTGPDRGACYHELFLRQKPLLATRIQRIRLKGKGPRKPAKPENEPNFYRMTLLPTHEMVAKRQTCNNMYYAASVAPPVAQDTSPITPQLSSTAFTTNPTTRSSLALPGPPLPHLMPKPASGMAQAVRANPNGLCAMMLRPVTRNVETAQAVAPPQDVVVPYKAISYMYNTTAPPPPAPPSNTTRMVHPQGAATTLAMYQPYTSAVTAAQAAVISHPPSPVTSPAAPAAQCVPFPMIHNPLRAPPATTRRVSSVCSTGSPKPLPAAATQLQLAPQANNAPAAQQLVPRCVSQNTLEGTSGGQPIQANDPVAAARAAFLAETTEQTMVAPAASDYKEGAEETQGGGDDDDFAHDDFAHILFELANS</sequence>
<comment type="similarity">
    <text evidence="4">Belongs to the HSF family.</text>
</comment>
<dbReference type="FunFam" id="1.10.10.10:FF:000479">
    <property type="entry name" value="Predicted protein"/>
    <property type="match status" value="1"/>
</dbReference>
<dbReference type="InterPro" id="IPR036388">
    <property type="entry name" value="WH-like_DNA-bd_sf"/>
</dbReference>
<feature type="region of interest" description="Disordered" evidence="5">
    <location>
        <begin position="476"/>
        <end position="499"/>
    </location>
</feature>
<dbReference type="PANTHER" id="PTHR10015:SF206">
    <property type="entry name" value="HSF-TYPE DNA-BINDING DOMAIN-CONTAINING PROTEIN"/>
    <property type="match status" value="1"/>
</dbReference>
<dbReference type="GO" id="GO:0003700">
    <property type="term" value="F:DNA-binding transcription factor activity"/>
    <property type="evidence" value="ECO:0007669"/>
    <property type="project" value="InterPro"/>
</dbReference>
<evidence type="ECO:0000259" key="6">
    <source>
        <dbReference type="SMART" id="SM00415"/>
    </source>
</evidence>
<dbReference type="PANTHER" id="PTHR10015">
    <property type="entry name" value="HEAT SHOCK TRANSCRIPTION FACTOR"/>
    <property type="match status" value="1"/>
</dbReference>
<dbReference type="SMART" id="SM00415">
    <property type="entry name" value="HSF"/>
    <property type="match status" value="1"/>
</dbReference>
<feature type="domain" description="HSF-type DNA-binding" evidence="6">
    <location>
        <begin position="79"/>
        <end position="178"/>
    </location>
</feature>
<name>A0A9N8EUC2_9STRA</name>
<gene>
    <name evidence="7" type="ORF">SEMRO_1712_G292930.1</name>
</gene>
<comment type="caution">
    <text evidence="7">The sequence shown here is derived from an EMBL/GenBank/DDBJ whole genome shotgun (WGS) entry which is preliminary data.</text>
</comment>
<dbReference type="Gene3D" id="1.10.10.10">
    <property type="entry name" value="Winged helix-like DNA-binding domain superfamily/Winged helix DNA-binding domain"/>
    <property type="match status" value="1"/>
</dbReference>
<evidence type="ECO:0000256" key="4">
    <source>
        <dbReference type="RuleBase" id="RU004020"/>
    </source>
</evidence>
<evidence type="ECO:0000256" key="3">
    <source>
        <dbReference type="ARBA" id="ARBA00023242"/>
    </source>
</evidence>
<dbReference type="SUPFAM" id="SSF46785">
    <property type="entry name" value="Winged helix' DNA-binding domain"/>
    <property type="match status" value="1"/>
</dbReference>
<dbReference type="InterPro" id="IPR036390">
    <property type="entry name" value="WH_DNA-bd_sf"/>
</dbReference>
<accession>A0A9N8EUC2</accession>
<evidence type="ECO:0000256" key="2">
    <source>
        <dbReference type="ARBA" id="ARBA00023125"/>
    </source>
</evidence>
<dbReference type="AlphaFoldDB" id="A0A9N8EUC2"/>
<reference evidence="7" key="1">
    <citation type="submission" date="2020-06" db="EMBL/GenBank/DDBJ databases">
        <authorList>
            <consortium name="Plant Systems Biology data submission"/>
        </authorList>
    </citation>
    <scope>NUCLEOTIDE SEQUENCE</scope>
    <source>
        <strain evidence="7">D6</strain>
    </source>
</reference>
<organism evidence="7 8">
    <name type="scientific">Seminavis robusta</name>
    <dbReference type="NCBI Taxonomy" id="568900"/>
    <lineage>
        <taxon>Eukaryota</taxon>
        <taxon>Sar</taxon>
        <taxon>Stramenopiles</taxon>
        <taxon>Ochrophyta</taxon>
        <taxon>Bacillariophyta</taxon>
        <taxon>Bacillariophyceae</taxon>
        <taxon>Bacillariophycidae</taxon>
        <taxon>Naviculales</taxon>
        <taxon>Naviculaceae</taxon>
        <taxon>Seminavis</taxon>
    </lineage>
</organism>
<evidence type="ECO:0000256" key="5">
    <source>
        <dbReference type="SAM" id="MobiDB-lite"/>
    </source>
</evidence>
<dbReference type="Proteomes" id="UP001153069">
    <property type="component" value="Unassembled WGS sequence"/>
</dbReference>
<keyword evidence="2" id="KW-0238">DNA-binding</keyword>
<protein>
    <submittedName>
        <fullName evidence="7">Stress transcription factor B-2b</fullName>
    </submittedName>
</protein>
<keyword evidence="8" id="KW-1185">Reference proteome</keyword>
<dbReference type="Pfam" id="PF00447">
    <property type="entry name" value="HSF_DNA-bind"/>
    <property type="match status" value="1"/>
</dbReference>
<evidence type="ECO:0000256" key="1">
    <source>
        <dbReference type="ARBA" id="ARBA00004123"/>
    </source>
</evidence>
<keyword evidence="3" id="KW-0539">Nucleus</keyword>
<evidence type="ECO:0000313" key="8">
    <source>
        <dbReference type="Proteomes" id="UP001153069"/>
    </source>
</evidence>
<comment type="subcellular location">
    <subcellularLocation>
        <location evidence="1">Nucleus</location>
    </subcellularLocation>
</comment>
<proteinExistence type="inferred from homology"/>
<dbReference type="InterPro" id="IPR000232">
    <property type="entry name" value="HSF_DNA-bd"/>
</dbReference>
<dbReference type="EMBL" id="CAICTM010001710">
    <property type="protein sequence ID" value="CAB9525691.1"/>
    <property type="molecule type" value="Genomic_DNA"/>
</dbReference>